<dbReference type="Pfam" id="PF01189">
    <property type="entry name" value="Methyltr_RsmB-F"/>
    <property type="match status" value="1"/>
</dbReference>
<dbReference type="InterPro" id="IPR029063">
    <property type="entry name" value="SAM-dependent_MTases_sf"/>
</dbReference>
<evidence type="ECO:0000256" key="1">
    <source>
        <dbReference type="ARBA" id="ARBA00004123"/>
    </source>
</evidence>
<evidence type="ECO:0000256" key="10">
    <source>
        <dbReference type="ARBA" id="ARBA00023242"/>
    </source>
</evidence>
<evidence type="ECO:0000256" key="12">
    <source>
        <dbReference type="SAM" id="MobiDB-lite"/>
    </source>
</evidence>
<sequence length="805" mass="89979">MSFQGLHIMPENEWDEFYSQLKEPLPVVFRITGYKSQAQELLKIIRTQFFNMIGKFTSSSGLLGTGESTSIMSDTKLSDQLNQSSANKDQSATDSTVSAKGDTTEQEVKKDSDADSKEGLLRENIKPPRCLSWYPDELAWQVDLSRKAVRSEDILNKFHRFLVCETEIGNISRQEAVSMIPPLVLDIRSNSRVLDMCASPGSKTAQLIEYLHKDESSVPEGFVVANDRDNKRCYLMVHQVKRLSSPCCMIVNHDAAFFPKLQSTLDSEKPQALLFDRVLADVPCSGDGTIRKNIDVWKKWTPNTGYGLHGLQSKILKRGLELLEVGGRLVYSTCSMHPAEDEAVVAEILRQSQGSVEMVDVSASLPGLKYAPGLSKWRLMTKKGEWIHSIEDVPLHMKSQITKSMFPPTAEEAERFKLHRCIRVLPHQQDTGGFFIAVLQKIQPLPWSREARLAKGSEGKTSPEEESGNVDDGMGDTPAASETSGAACDPVQPLPENRKRKGMTEEGPQPQKQPFKGYKEDPFLFLQPEDPVWAPVRDFYGLGEDFPVRQLLYRSEQGPKRSLYFVSKALANIVENNRDKVRFVNMGVKTLSRSPSPVVPECDFRLAQECMGSLRDLFAKRRMFITAHDAIVILSQESPFFCKLSPSTQEVIAKTDPGSVVFTFRPSESDSEPNCEVTFCGWRGRTSVRSFVPRFEREHYLRLFGKDLHQINEEVCQQKKAKEEAKTAANNLGNLVDGELSPEVSDDDMSGPAVTGSASVTKDDDEQCFPEESDSVNDEILKEDKDCPGIDGTLTSAIKESSSDQ</sequence>
<name>A0A2T7NHK6_POMCA</name>
<dbReference type="InterPro" id="IPR057285">
    <property type="entry name" value="Pre-PUA_NSUN2"/>
</dbReference>
<feature type="binding site" evidence="11">
    <location>
        <position position="254"/>
    </location>
    <ligand>
        <name>S-adenosyl-L-methionine</name>
        <dbReference type="ChEBI" id="CHEBI:59789"/>
    </ligand>
</feature>
<dbReference type="PRINTS" id="PR02011">
    <property type="entry name" value="RCMTNCL1"/>
</dbReference>
<evidence type="ECO:0000256" key="2">
    <source>
        <dbReference type="ARBA" id="ARBA00007494"/>
    </source>
</evidence>
<dbReference type="Gene3D" id="3.40.50.150">
    <property type="entry name" value="Vaccinia Virus protein VP39"/>
    <property type="match status" value="1"/>
</dbReference>
<feature type="compositionally biased region" description="Basic and acidic residues" evidence="12">
    <location>
        <begin position="102"/>
        <end position="121"/>
    </location>
</feature>
<keyword evidence="5 11" id="KW-0489">Methyltransferase</keyword>
<dbReference type="AlphaFoldDB" id="A0A2T7NHK6"/>
<dbReference type="GO" id="GO:0005737">
    <property type="term" value="C:cytoplasm"/>
    <property type="evidence" value="ECO:0007669"/>
    <property type="project" value="TreeGrafter"/>
</dbReference>
<dbReference type="PANTHER" id="PTHR22808">
    <property type="entry name" value="NCL1 YEAST -RELATED NOL1/NOP2/FMU SUN DOMAIN-CONTAINING"/>
    <property type="match status" value="1"/>
</dbReference>
<dbReference type="GO" id="GO:0016428">
    <property type="term" value="F:tRNA (cytidine-5-)-methyltransferase activity"/>
    <property type="evidence" value="ECO:0007669"/>
    <property type="project" value="InterPro"/>
</dbReference>
<feature type="compositionally biased region" description="Polar residues" evidence="12">
    <location>
        <begin position="77"/>
        <end position="98"/>
    </location>
</feature>
<dbReference type="SUPFAM" id="SSF53335">
    <property type="entry name" value="S-adenosyl-L-methionine-dependent methyltransferases"/>
    <property type="match status" value="1"/>
</dbReference>
<keyword evidence="7 11" id="KW-0949">S-adenosyl-L-methionine</keyword>
<dbReference type="OrthoDB" id="6093671at2759"/>
<protein>
    <recommendedName>
        <fullName evidence="3">tRNA (cytosine(34)-C(5))-methyltransferase</fullName>
        <ecNumber evidence="3">2.1.1.203</ecNumber>
    </recommendedName>
</protein>
<evidence type="ECO:0000313" key="14">
    <source>
        <dbReference type="EMBL" id="PVD20659.1"/>
    </source>
</evidence>
<feature type="compositionally biased region" description="Basic and acidic residues" evidence="12">
    <location>
        <begin position="779"/>
        <end position="788"/>
    </location>
</feature>
<feature type="region of interest" description="Disordered" evidence="12">
    <location>
        <begin position="77"/>
        <end position="121"/>
    </location>
</feature>
<keyword evidence="6 11" id="KW-0808">Transferase</keyword>
<evidence type="ECO:0000256" key="9">
    <source>
        <dbReference type="ARBA" id="ARBA00022884"/>
    </source>
</evidence>
<evidence type="ECO:0000256" key="6">
    <source>
        <dbReference type="ARBA" id="ARBA00022679"/>
    </source>
</evidence>
<dbReference type="GO" id="GO:0030488">
    <property type="term" value="P:tRNA methylation"/>
    <property type="evidence" value="ECO:0007669"/>
    <property type="project" value="TreeGrafter"/>
</dbReference>
<dbReference type="Proteomes" id="UP000245119">
    <property type="component" value="Linkage Group LG12"/>
</dbReference>
<evidence type="ECO:0000313" key="15">
    <source>
        <dbReference type="Proteomes" id="UP000245119"/>
    </source>
</evidence>
<comment type="caution">
    <text evidence="11">Lacks conserved residue(s) required for the propagation of feature annotation.</text>
</comment>
<feature type="binding site" evidence="11">
    <location>
        <position position="281"/>
    </location>
    <ligand>
        <name>S-adenosyl-L-methionine</name>
        <dbReference type="ChEBI" id="CHEBI:59789"/>
    </ligand>
</feature>
<evidence type="ECO:0000256" key="7">
    <source>
        <dbReference type="ARBA" id="ARBA00022691"/>
    </source>
</evidence>
<reference evidence="14 15" key="1">
    <citation type="submission" date="2018-04" db="EMBL/GenBank/DDBJ databases">
        <title>The genome of golden apple snail Pomacea canaliculata provides insight into stress tolerance and invasive adaptation.</title>
        <authorList>
            <person name="Liu C."/>
            <person name="Liu B."/>
            <person name="Ren Y."/>
            <person name="Zhang Y."/>
            <person name="Wang H."/>
            <person name="Li S."/>
            <person name="Jiang F."/>
            <person name="Yin L."/>
            <person name="Zhang G."/>
            <person name="Qian W."/>
            <person name="Fan W."/>
        </authorList>
    </citation>
    <scope>NUCLEOTIDE SEQUENCE [LARGE SCALE GENOMIC DNA]</scope>
    <source>
        <strain evidence="14">SZHN2017</strain>
        <tissue evidence="14">Muscle</tissue>
    </source>
</reference>
<dbReference type="PROSITE" id="PS51686">
    <property type="entry name" value="SAM_MT_RSMB_NOP"/>
    <property type="match status" value="1"/>
</dbReference>
<accession>A0A2T7NHK6</accession>
<feature type="compositionally biased region" description="Basic and acidic residues" evidence="12">
    <location>
        <begin position="452"/>
        <end position="463"/>
    </location>
</feature>
<dbReference type="EMBL" id="PZQS01000012">
    <property type="protein sequence ID" value="PVD20659.1"/>
    <property type="molecule type" value="Genomic_DNA"/>
</dbReference>
<dbReference type="PANTHER" id="PTHR22808:SF1">
    <property type="entry name" value="RNA CYTOSINE-C(5)-METHYLTRANSFERASE NSUN2-RELATED"/>
    <property type="match status" value="1"/>
</dbReference>
<evidence type="ECO:0000256" key="11">
    <source>
        <dbReference type="PROSITE-ProRule" id="PRU01023"/>
    </source>
</evidence>
<feature type="compositionally biased region" description="Polar residues" evidence="12">
    <location>
        <begin position="793"/>
        <end position="805"/>
    </location>
</feature>
<keyword evidence="9 11" id="KW-0694">RNA-binding</keyword>
<dbReference type="PRINTS" id="PR02008">
    <property type="entry name" value="RCMTFAMILY"/>
</dbReference>
<evidence type="ECO:0000256" key="4">
    <source>
        <dbReference type="ARBA" id="ARBA00022555"/>
    </source>
</evidence>
<organism evidence="14 15">
    <name type="scientific">Pomacea canaliculata</name>
    <name type="common">Golden apple snail</name>
    <dbReference type="NCBI Taxonomy" id="400727"/>
    <lineage>
        <taxon>Eukaryota</taxon>
        <taxon>Metazoa</taxon>
        <taxon>Spiralia</taxon>
        <taxon>Lophotrochozoa</taxon>
        <taxon>Mollusca</taxon>
        <taxon>Gastropoda</taxon>
        <taxon>Caenogastropoda</taxon>
        <taxon>Architaenioglossa</taxon>
        <taxon>Ampullarioidea</taxon>
        <taxon>Ampullariidae</taxon>
        <taxon>Pomacea</taxon>
    </lineage>
</organism>
<feature type="binding site" evidence="11">
    <location>
        <position position="227"/>
    </location>
    <ligand>
        <name>S-adenosyl-L-methionine</name>
        <dbReference type="ChEBI" id="CHEBI:59789"/>
    </ligand>
</feature>
<keyword evidence="10" id="KW-0539">Nucleus</keyword>
<feature type="active site" description="Nucleophile" evidence="11">
    <location>
        <position position="334"/>
    </location>
</feature>
<comment type="caution">
    <text evidence="14">The sequence shown here is derived from an EMBL/GenBank/DDBJ whole genome shotgun (WGS) entry which is preliminary data.</text>
</comment>
<dbReference type="InterPro" id="IPR049560">
    <property type="entry name" value="MeTrfase_RsmB-F_NOP2_cat"/>
</dbReference>
<dbReference type="Pfam" id="PF25378">
    <property type="entry name" value="PUA_NSUN2"/>
    <property type="match status" value="1"/>
</dbReference>
<gene>
    <name evidence="14" type="ORF">C0Q70_18817</name>
</gene>
<dbReference type="Pfam" id="PF25376">
    <property type="entry name" value="Pre-PUA_NSUN2"/>
    <property type="match status" value="1"/>
</dbReference>
<dbReference type="STRING" id="400727.A0A2T7NHK6"/>
<evidence type="ECO:0000256" key="5">
    <source>
        <dbReference type="ARBA" id="ARBA00022603"/>
    </source>
</evidence>
<keyword evidence="8" id="KW-0819">tRNA processing</keyword>
<keyword evidence="4" id="KW-0820">tRNA-binding</keyword>
<feature type="region of interest" description="Disordered" evidence="12">
    <location>
        <begin position="452"/>
        <end position="517"/>
    </location>
</feature>
<dbReference type="InterPro" id="IPR018314">
    <property type="entry name" value="RsmB/NOL1/NOP2-like_CS"/>
</dbReference>
<dbReference type="InterPro" id="IPR023267">
    <property type="entry name" value="RCMT"/>
</dbReference>
<feature type="region of interest" description="Disordered" evidence="12">
    <location>
        <begin position="728"/>
        <end position="805"/>
    </location>
</feature>
<feature type="domain" description="SAM-dependent MTase RsmB/NOP-type" evidence="13">
    <location>
        <begin position="96"/>
        <end position="442"/>
    </location>
</feature>
<dbReference type="PROSITE" id="PS01153">
    <property type="entry name" value="NOL1_NOP2_SUN"/>
    <property type="match status" value="1"/>
</dbReference>
<evidence type="ECO:0000256" key="8">
    <source>
        <dbReference type="ARBA" id="ARBA00022694"/>
    </source>
</evidence>
<comment type="similarity">
    <text evidence="2 11">Belongs to the class I-like SAM-binding methyltransferase superfamily. RsmB/NOP family.</text>
</comment>
<comment type="subcellular location">
    <subcellularLocation>
        <location evidence="1">Nucleus</location>
    </subcellularLocation>
</comment>
<dbReference type="EC" id="2.1.1.203" evidence="3"/>
<dbReference type="GO" id="GO:0000049">
    <property type="term" value="F:tRNA binding"/>
    <property type="evidence" value="ECO:0007669"/>
    <property type="project" value="UniProtKB-KW"/>
</dbReference>
<dbReference type="InterPro" id="IPR057286">
    <property type="entry name" value="PUA_NSUN2"/>
</dbReference>
<dbReference type="InterPro" id="IPR001678">
    <property type="entry name" value="MeTrfase_RsmB-F_NOP2_dom"/>
</dbReference>
<feature type="compositionally biased region" description="Acidic residues" evidence="12">
    <location>
        <begin position="763"/>
        <end position="777"/>
    </location>
</feature>
<dbReference type="InterPro" id="IPR023270">
    <property type="entry name" value="RCMT_NCL1"/>
</dbReference>
<proteinExistence type="inferred from homology"/>
<dbReference type="GO" id="GO:0005634">
    <property type="term" value="C:nucleus"/>
    <property type="evidence" value="ECO:0007669"/>
    <property type="project" value="UniProtKB-SubCell"/>
</dbReference>
<evidence type="ECO:0000256" key="3">
    <source>
        <dbReference type="ARBA" id="ARBA00012629"/>
    </source>
</evidence>
<evidence type="ECO:0000259" key="13">
    <source>
        <dbReference type="PROSITE" id="PS51686"/>
    </source>
</evidence>
<keyword evidence="15" id="KW-1185">Reference proteome</keyword>